<accession>A0A9P6FLX2</accession>
<keyword evidence="4" id="KW-1185">Reference proteome</keyword>
<organism evidence="3 4">
    <name type="scientific">Lunasporangiospora selenospora</name>
    <dbReference type="NCBI Taxonomy" id="979761"/>
    <lineage>
        <taxon>Eukaryota</taxon>
        <taxon>Fungi</taxon>
        <taxon>Fungi incertae sedis</taxon>
        <taxon>Mucoromycota</taxon>
        <taxon>Mortierellomycotina</taxon>
        <taxon>Mortierellomycetes</taxon>
        <taxon>Mortierellales</taxon>
        <taxon>Mortierellaceae</taxon>
        <taxon>Lunasporangiospora</taxon>
    </lineage>
</organism>
<gene>
    <name evidence="3" type="ORF">BGW38_007835</name>
</gene>
<feature type="signal peptide" evidence="2">
    <location>
        <begin position="1"/>
        <end position="24"/>
    </location>
</feature>
<name>A0A9P6FLX2_9FUNG</name>
<feature type="region of interest" description="Disordered" evidence="1">
    <location>
        <begin position="67"/>
        <end position="88"/>
    </location>
</feature>
<protein>
    <submittedName>
        <fullName evidence="3">Uncharacterized protein</fullName>
    </submittedName>
</protein>
<keyword evidence="2" id="KW-0732">Signal</keyword>
<reference evidence="3" key="1">
    <citation type="journal article" date="2020" name="Fungal Divers.">
        <title>Resolving the Mortierellaceae phylogeny through synthesis of multi-gene phylogenetics and phylogenomics.</title>
        <authorList>
            <person name="Vandepol N."/>
            <person name="Liber J."/>
            <person name="Desiro A."/>
            <person name="Na H."/>
            <person name="Kennedy M."/>
            <person name="Barry K."/>
            <person name="Grigoriev I.V."/>
            <person name="Miller A.N."/>
            <person name="O'Donnell K."/>
            <person name="Stajich J.E."/>
            <person name="Bonito G."/>
        </authorList>
    </citation>
    <scope>NUCLEOTIDE SEQUENCE</scope>
    <source>
        <strain evidence="3">KOD1015</strain>
    </source>
</reference>
<feature type="compositionally biased region" description="Polar residues" evidence="1">
    <location>
        <begin position="76"/>
        <end position="88"/>
    </location>
</feature>
<feature type="non-terminal residue" evidence="3">
    <location>
        <position position="88"/>
    </location>
</feature>
<evidence type="ECO:0000256" key="1">
    <source>
        <dbReference type="SAM" id="MobiDB-lite"/>
    </source>
</evidence>
<evidence type="ECO:0000313" key="3">
    <source>
        <dbReference type="EMBL" id="KAF9577146.1"/>
    </source>
</evidence>
<feature type="chain" id="PRO_5040225842" evidence="2">
    <location>
        <begin position="25"/>
        <end position="88"/>
    </location>
</feature>
<dbReference type="EMBL" id="JAABOA010005235">
    <property type="protein sequence ID" value="KAF9577146.1"/>
    <property type="molecule type" value="Genomic_DNA"/>
</dbReference>
<evidence type="ECO:0000256" key="2">
    <source>
        <dbReference type="SAM" id="SignalP"/>
    </source>
</evidence>
<evidence type="ECO:0000313" key="4">
    <source>
        <dbReference type="Proteomes" id="UP000780801"/>
    </source>
</evidence>
<comment type="caution">
    <text evidence="3">The sequence shown here is derived from an EMBL/GenBank/DDBJ whole genome shotgun (WGS) entry which is preliminary data.</text>
</comment>
<sequence>MLPKLQRIAALSLLLTLLICVVRGEKGDVSGKYLSPRMADTLDGVNLLAVLAVGPYPSAPIQPVAMEDHSGHGLSKRQQGCPSNYHTC</sequence>
<dbReference type="AlphaFoldDB" id="A0A9P6FLX2"/>
<proteinExistence type="predicted"/>
<dbReference type="Proteomes" id="UP000780801">
    <property type="component" value="Unassembled WGS sequence"/>
</dbReference>